<name>A0ABD3RQU2_9STRA</name>
<keyword evidence="3" id="KW-1185">Reference proteome</keyword>
<dbReference type="EMBL" id="JALLPB020000204">
    <property type="protein sequence ID" value="KAL3815320.1"/>
    <property type="molecule type" value="Genomic_DNA"/>
</dbReference>
<proteinExistence type="predicted"/>
<sequence>MAARILISRGSSIIGGVKYRPSSSLLNPDNKPASSSRLFSSHASPEPDGGGANAGPSPPRRRHPQSFVQPDIDLDLGELETELPPGLHQRMGRGLGSDRHANDGRDSYWRPPWRNPRAEIVTAEDFANRPRVTFSESFLTMQDGMVVLSWMSQEDKDGMYGLYLDMMTTIAGGGGGGKSRSREDVANDGWGILSANTSHEYVVRVVAQKYNVTTSRAGGVIQLQHNEEQLKKDPTFDVNYALQAHMDDKMREYIREVYNSYGEKDPLQFVEDPIASTGRIGREDTGSDIFVTASELADVDALLRTTKMREIEEARMRIANHMYVEDVDERTRRVPVDQEVRRLMKMGEELSGLYETTPEDKENEEGRGEGSADMMVALSTAKSANEGEIIDGEGAPVDEGGTTAMKTNPRSVAATKAKNRPRTEVPKIPKGASPFPDNNRGYNEIPETRRPRWKFAAQIINTHALENPPGSSHRGKKAAARAKARRHGRVVEGNTIIEEGGALRIASVAELELTSWKHVRNESEFMFKGVKDAWLRRQLEGEVGGWGYQKEVFKVEPKLMEINGQTGVNVEGEDVDGGGEDDC</sequence>
<comment type="caution">
    <text evidence="2">The sequence shown here is derived from an EMBL/GenBank/DDBJ whole genome shotgun (WGS) entry which is preliminary data.</text>
</comment>
<evidence type="ECO:0000313" key="2">
    <source>
        <dbReference type="EMBL" id="KAL3815320.1"/>
    </source>
</evidence>
<feature type="region of interest" description="Disordered" evidence="1">
    <location>
        <begin position="15"/>
        <end position="67"/>
    </location>
</feature>
<evidence type="ECO:0000256" key="1">
    <source>
        <dbReference type="SAM" id="MobiDB-lite"/>
    </source>
</evidence>
<feature type="compositionally biased region" description="Low complexity" evidence="1">
    <location>
        <begin position="34"/>
        <end position="44"/>
    </location>
</feature>
<organism evidence="2 3">
    <name type="scientific">Cyclostephanos tholiformis</name>
    <dbReference type="NCBI Taxonomy" id="382380"/>
    <lineage>
        <taxon>Eukaryota</taxon>
        <taxon>Sar</taxon>
        <taxon>Stramenopiles</taxon>
        <taxon>Ochrophyta</taxon>
        <taxon>Bacillariophyta</taxon>
        <taxon>Coscinodiscophyceae</taxon>
        <taxon>Thalassiosirophycidae</taxon>
        <taxon>Stephanodiscales</taxon>
        <taxon>Stephanodiscaceae</taxon>
        <taxon>Cyclostephanos</taxon>
    </lineage>
</organism>
<feature type="compositionally biased region" description="Basic and acidic residues" evidence="1">
    <location>
        <begin position="96"/>
        <end position="108"/>
    </location>
</feature>
<protein>
    <submittedName>
        <fullName evidence="2">Uncharacterized protein</fullName>
    </submittedName>
</protein>
<accession>A0ABD3RQU2</accession>
<dbReference type="Proteomes" id="UP001530377">
    <property type="component" value="Unassembled WGS sequence"/>
</dbReference>
<gene>
    <name evidence="2" type="ORF">ACHAXA_010002</name>
</gene>
<dbReference type="AlphaFoldDB" id="A0ABD3RQU2"/>
<reference evidence="2 3" key="1">
    <citation type="submission" date="2024-10" db="EMBL/GenBank/DDBJ databases">
        <title>Updated reference genomes for cyclostephanoid diatoms.</title>
        <authorList>
            <person name="Roberts W.R."/>
            <person name="Alverson A.J."/>
        </authorList>
    </citation>
    <scope>NUCLEOTIDE SEQUENCE [LARGE SCALE GENOMIC DNA]</scope>
    <source>
        <strain evidence="2 3">AJA228-03</strain>
    </source>
</reference>
<evidence type="ECO:0000313" key="3">
    <source>
        <dbReference type="Proteomes" id="UP001530377"/>
    </source>
</evidence>
<feature type="region of interest" description="Disordered" evidence="1">
    <location>
        <begin position="413"/>
        <end position="445"/>
    </location>
</feature>
<feature type="region of interest" description="Disordered" evidence="1">
    <location>
        <begin position="84"/>
        <end position="110"/>
    </location>
</feature>